<dbReference type="Pfam" id="PF00528">
    <property type="entry name" value="BPD_transp_1"/>
    <property type="match status" value="1"/>
</dbReference>
<evidence type="ECO:0000256" key="9">
    <source>
        <dbReference type="ARBA" id="ARBA00039779"/>
    </source>
</evidence>
<feature type="transmembrane region" description="Helical" evidence="11">
    <location>
        <begin position="200"/>
        <end position="224"/>
    </location>
</feature>
<comment type="subunit">
    <text evidence="10">The HisPMQJ complex is composed of two ATP-binding proteins (HisP), two transmembrane proteins (HisM and HisQ) and a solute-binding protein (HisJ). The HisPMQ-ArgT complex is composed of two ATP-binding proteins (HisP), two transmembrane proteins (HisM and HisQ) and a solute-binding protein (ArgT).</text>
</comment>
<dbReference type="PANTHER" id="PTHR30450:SF5">
    <property type="entry name" value="HISTIDINE TRANSPORT SYSTEM PERMEASE PROTEIN HISM"/>
    <property type="match status" value="1"/>
</dbReference>
<evidence type="ECO:0000256" key="6">
    <source>
        <dbReference type="ARBA" id="ARBA00022970"/>
    </source>
</evidence>
<evidence type="ECO:0000313" key="14">
    <source>
        <dbReference type="Proteomes" id="UP000645865"/>
    </source>
</evidence>
<comment type="caution">
    <text evidence="13">The sequence shown here is derived from an EMBL/GenBank/DDBJ whole genome shotgun (WGS) entry which is preliminary data.</text>
</comment>
<sequence>MNDILQTYWQAYLWWDGFNYSGLLVTMELLVLSLLVGAILSFPLSILRCHRSVWVYGPVWLFTYIFRGTPLYIQLLIIYSGVYQLDFVRAHPWLDGFFKDGFKCAILALGLNTTAYTTEMLAGTIKSISRGEVEAANAYGFSKLAIYKNILIPAAFRRALPAYSNEVILMLHATAIAFTVTVPDLLKVAGDVNSDTYQAFYAYGIAAVIYLSVTLSLIGGFRLFERHVLKSNLPRAH</sequence>
<dbReference type="PROSITE" id="PS50928">
    <property type="entry name" value="ABC_TM1"/>
    <property type="match status" value="1"/>
</dbReference>
<dbReference type="CDD" id="cd06261">
    <property type="entry name" value="TM_PBP2"/>
    <property type="match status" value="1"/>
</dbReference>
<dbReference type="InterPro" id="IPR010065">
    <property type="entry name" value="AA_ABC_transptr_permease_3TM"/>
</dbReference>
<reference evidence="13" key="1">
    <citation type="submission" date="2020-12" db="EMBL/GenBank/DDBJ databases">
        <title>Comparative genomic insights into the epidemiology and virulence of plant pathogenic Pseudomonads from Turkey.</title>
        <authorList>
            <person name="Dillon M."/>
            <person name="Ruiz-Bedoya T."/>
            <person name="Bendalovic-Torma C."/>
            <person name="Guttman K.M."/>
            <person name="Kwak H."/>
            <person name="Middleton M.A."/>
            <person name="Wang P.W."/>
            <person name="Horuz S."/>
            <person name="Aysan Y."/>
            <person name="Guttman D.S."/>
        </authorList>
    </citation>
    <scope>NUCLEOTIDE SEQUENCE</scope>
    <source>
        <strain evidence="13">S5_IA_3a</strain>
    </source>
</reference>
<keyword evidence="5 11" id="KW-0812">Transmembrane</keyword>
<evidence type="ECO:0000313" key="13">
    <source>
        <dbReference type="EMBL" id="MBI6626698.1"/>
    </source>
</evidence>
<evidence type="ECO:0000256" key="7">
    <source>
        <dbReference type="ARBA" id="ARBA00022989"/>
    </source>
</evidence>
<evidence type="ECO:0000256" key="1">
    <source>
        <dbReference type="ARBA" id="ARBA00004429"/>
    </source>
</evidence>
<dbReference type="InterPro" id="IPR035906">
    <property type="entry name" value="MetI-like_sf"/>
</dbReference>
<dbReference type="GO" id="GO:0043190">
    <property type="term" value="C:ATP-binding cassette (ABC) transporter complex"/>
    <property type="evidence" value="ECO:0007669"/>
    <property type="project" value="InterPro"/>
</dbReference>
<comment type="subcellular location">
    <subcellularLocation>
        <location evidence="1">Cell inner membrane</location>
        <topology evidence="1">Multi-pass membrane protein</topology>
    </subcellularLocation>
    <subcellularLocation>
        <location evidence="11">Cell membrane</location>
        <topology evidence="11">Multi-pass membrane protein</topology>
    </subcellularLocation>
</comment>
<dbReference type="PANTHER" id="PTHR30450">
    <property type="entry name" value="ABC TRANSPORTER PERMEASE"/>
    <property type="match status" value="1"/>
</dbReference>
<dbReference type="Gene3D" id="1.10.3720.10">
    <property type="entry name" value="MetI-like"/>
    <property type="match status" value="1"/>
</dbReference>
<evidence type="ECO:0000256" key="11">
    <source>
        <dbReference type="RuleBase" id="RU363032"/>
    </source>
</evidence>
<dbReference type="GO" id="GO:0006865">
    <property type="term" value="P:amino acid transport"/>
    <property type="evidence" value="ECO:0007669"/>
    <property type="project" value="UniProtKB-KW"/>
</dbReference>
<dbReference type="InterPro" id="IPR051322">
    <property type="entry name" value="AA_ABC_Transporter_Permease"/>
</dbReference>
<feature type="transmembrane region" description="Helical" evidence="11">
    <location>
        <begin position="167"/>
        <end position="188"/>
    </location>
</feature>
<keyword evidence="8 11" id="KW-0472">Membrane</keyword>
<evidence type="ECO:0000259" key="12">
    <source>
        <dbReference type="PROSITE" id="PS50928"/>
    </source>
</evidence>
<dbReference type="AlphaFoldDB" id="A0A8I1E8D5"/>
<keyword evidence="4" id="KW-1003">Cell membrane</keyword>
<dbReference type="GO" id="GO:0022857">
    <property type="term" value="F:transmembrane transporter activity"/>
    <property type="evidence" value="ECO:0007669"/>
    <property type="project" value="InterPro"/>
</dbReference>
<evidence type="ECO:0000256" key="5">
    <source>
        <dbReference type="ARBA" id="ARBA00022692"/>
    </source>
</evidence>
<dbReference type="SUPFAM" id="SSF161098">
    <property type="entry name" value="MetI-like"/>
    <property type="match status" value="1"/>
</dbReference>
<dbReference type="EMBL" id="JAEILH010000040">
    <property type="protein sequence ID" value="MBI6626698.1"/>
    <property type="molecule type" value="Genomic_DNA"/>
</dbReference>
<organism evidence="13 14">
    <name type="scientific">Pseudomonas rhodesiae</name>
    <dbReference type="NCBI Taxonomy" id="76760"/>
    <lineage>
        <taxon>Bacteria</taxon>
        <taxon>Pseudomonadati</taxon>
        <taxon>Pseudomonadota</taxon>
        <taxon>Gammaproteobacteria</taxon>
        <taxon>Pseudomonadales</taxon>
        <taxon>Pseudomonadaceae</taxon>
        <taxon>Pseudomonas</taxon>
    </lineage>
</organism>
<comment type="similarity">
    <text evidence="2">Belongs to the binding-protein-dependent transport system permease family. HisMQ subfamily.</text>
</comment>
<dbReference type="InterPro" id="IPR000515">
    <property type="entry name" value="MetI-like"/>
</dbReference>
<evidence type="ECO:0000256" key="2">
    <source>
        <dbReference type="ARBA" id="ARBA00010072"/>
    </source>
</evidence>
<evidence type="ECO:0000256" key="4">
    <source>
        <dbReference type="ARBA" id="ARBA00022475"/>
    </source>
</evidence>
<dbReference type="NCBIfam" id="NF011651">
    <property type="entry name" value="PRK15069.1"/>
    <property type="match status" value="1"/>
</dbReference>
<evidence type="ECO:0000256" key="8">
    <source>
        <dbReference type="ARBA" id="ARBA00023136"/>
    </source>
</evidence>
<dbReference type="RefSeq" id="WP_034097737.1">
    <property type="nucleotide sequence ID" value="NZ_DAMAHQ010000002.1"/>
</dbReference>
<proteinExistence type="inferred from homology"/>
<name>A0A8I1E8D5_9PSED</name>
<accession>A0A8I1E8D5</accession>
<feature type="transmembrane region" description="Helical" evidence="11">
    <location>
        <begin position="20"/>
        <end position="42"/>
    </location>
</feature>
<keyword evidence="7 11" id="KW-1133">Transmembrane helix</keyword>
<gene>
    <name evidence="13" type="primary">hisM</name>
    <name evidence="13" type="ORF">YA0853_23995</name>
</gene>
<evidence type="ECO:0000256" key="3">
    <source>
        <dbReference type="ARBA" id="ARBA00022448"/>
    </source>
</evidence>
<protein>
    <recommendedName>
        <fullName evidence="9">Histidine/lysine/arginine/ornithine transport system permease protein HisM</fullName>
    </recommendedName>
</protein>
<dbReference type="NCBIfam" id="TIGR01726">
    <property type="entry name" value="HEQRo_perm_3TM"/>
    <property type="match status" value="1"/>
</dbReference>
<keyword evidence="6" id="KW-0029">Amino-acid transport</keyword>
<feature type="domain" description="ABC transmembrane type-1" evidence="12">
    <location>
        <begin position="23"/>
        <end position="218"/>
    </location>
</feature>
<dbReference type="Proteomes" id="UP000645865">
    <property type="component" value="Unassembled WGS sequence"/>
</dbReference>
<keyword evidence="3 11" id="KW-0813">Transport</keyword>
<evidence type="ECO:0000256" key="10">
    <source>
        <dbReference type="ARBA" id="ARBA00046835"/>
    </source>
</evidence>